<comment type="caution">
    <text evidence="3">The sequence shown here is derived from an EMBL/GenBank/DDBJ whole genome shotgun (WGS) entry which is preliminary data.</text>
</comment>
<proteinExistence type="predicted"/>
<feature type="compositionally biased region" description="Basic and acidic residues" evidence="1">
    <location>
        <begin position="194"/>
        <end position="204"/>
    </location>
</feature>
<dbReference type="CDD" id="cd17080">
    <property type="entry name" value="Ubl_SLD2_Esc2_like"/>
    <property type="match status" value="1"/>
</dbReference>
<accession>A0A4T0JIL2</accession>
<dbReference type="InterPro" id="IPR022617">
    <property type="entry name" value="Rad60/SUMO-like_dom"/>
</dbReference>
<gene>
    <name evidence="3" type="ORF">E3P86_00331</name>
</gene>
<dbReference type="SUPFAM" id="SSF54236">
    <property type="entry name" value="Ubiquitin-like"/>
    <property type="match status" value="1"/>
</dbReference>
<evidence type="ECO:0000313" key="4">
    <source>
        <dbReference type="Proteomes" id="UP000310689"/>
    </source>
</evidence>
<organism evidence="3 4">
    <name type="scientific">Wallemia ichthyophaga</name>
    <dbReference type="NCBI Taxonomy" id="245174"/>
    <lineage>
        <taxon>Eukaryota</taxon>
        <taxon>Fungi</taxon>
        <taxon>Dikarya</taxon>
        <taxon>Basidiomycota</taxon>
        <taxon>Wallemiomycotina</taxon>
        <taxon>Wallemiomycetes</taxon>
        <taxon>Wallemiales</taxon>
        <taxon>Wallemiaceae</taxon>
        <taxon>Wallemia</taxon>
    </lineage>
</organism>
<protein>
    <recommendedName>
        <fullName evidence="2">Rad60/SUMO-like domain-containing protein</fullName>
    </recommendedName>
</protein>
<feature type="compositionally biased region" description="Basic and acidic residues" evidence="1">
    <location>
        <begin position="395"/>
        <end position="421"/>
    </location>
</feature>
<reference evidence="3 4" key="1">
    <citation type="submission" date="2019-03" db="EMBL/GenBank/DDBJ databases">
        <title>Sequencing 23 genomes of Wallemia ichthyophaga.</title>
        <authorList>
            <person name="Gostincar C."/>
        </authorList>
    </citation>
    <scope>NUCLEOTIDE SEQUENCE [LARGE SCALE GENOMIC DNA]</scope>
    <source>
        <strain evidence="3 4">EXF-6200</strain>
    </source>
</reference>
<dbReference type="AlphaFoldDB" id="A0A4T0JIL2"/>
<dbReference type="EMBL" id="SPOI01000007">
    <property type="protein sequence ID" value="TIB42508.1"/>
    <property type="molecule type" value="Genomic_DNA"/>
</dbReference>
<feature type="region of interest" description="Disordered" evidence="1">
    <location>
        <begin position="395"/>
        <end position="451"/>
    </location>
</feature>
<dbReference type="Gene3D" id="3.10.20.90">
    <property type="entry name" value="Phosphatidylinositol 3-kinase Catalytic Subunit, Chain A, domain 1"/>
    <property type="match status" value="2"/>
</dbReference>
<evidence type="ECO:0000256" key="1">
    <source>
        <dbReference type="SAM" id="MobiDB-lite"/>
    </source>
</evidence>
<feature type="region of interest" description="Disordered" evidence="1">
    <location>
        <begin position="1"/>
        <end position="61"/>
    </location>
</feature>
<feature type="region of interest" description="Disordered" evidence="1">
    <location>
        <begin position="79"/>
        <end position="158"/>
    </location>
</feature>
<feature type="domain" description="Rad60/SUMO-like" evidence="2">
    <location>
        <begin position="452"/>
        <end position="525"/>
    </location>
</feature>
<dbReference type="InterPro" id="IPR029071">
    <property type="entry name" value="Ubiquitin-like_domsf"/>
</dbReference>
<name>A0A4T0JIL2_WALIC</name>
<dbReference type="Proteomes" id="UP000310689">
    <property type="component" value="Unassembled WGS sequence"/>
</dbReference>
<dbReference type="Pfam" id="PF11976">
    <property type="entry name" value="Rad60-SLD"/>
    <property type="match status" value="1"/>
</dbReference>
<sequence>MAPKVRPRPRARQHEPEVDIISSGSPGGSGSGTQARASTSKSTTPTRVTAMNSADKIDDNDDFFIRNTGAMWKRNFLKSAKRTRGDEEQEKNEDKDKNSVIDLSSSSEHSFTDEDDDNPASSSPVYGENEDGSMPERPRRRRKRANNIKQHPLPEWTNPRIRGQKMVAQGGQHTLVNASETFEQHFEDDLDSQVEVRDRKDDSGRGSSHVELTPPPTIISRTTVTRPLQNVYEQNENEEEVFDLTETVNLNPTLLAIRENMKKNPAPQTVSAGTGPEIIDIKCKIIINTRASKNYTGMEQHDAMQFGELNKSFRYRRADSFESLFRYLAQKDVLNTQLDGVVMTYERHRVFTGATPESLNMWDKADMEAMTASTYDFLKEKRRLQYMEQVERARFEEEEERRNRIEQEEEVVKEAEDRESSSDIEFVGASQRPSLKQTPRPPPNAQPSPNRIRITLRGMNRDEEYKIQIPVEKKCSVLLSSYLTYFKIDHGQASSYELDLNGDRLDLNDAVENTDLEDEDLLNVIKKR</sequence>
<feature type="compositionally biased region" description="Polar residues" evidence="1">
    <location>
        <begin position="33"/>
        <end position="52"/>
    </location>
</feature>
<evidence type="ECO:0000259" key="2">
    <source>
        <dbReference type="Pfam" id="PF11976"/>
    </source>
</evidence>
<feature type="region of interest" description="Disordered" evidence="1">
    <location>
        <begin position="185"/>
        <end position="219"/>
    </location>
</feature>
<evidence type="ECO:0000313" key="3">
    <source>
        <dbReference type="EMBL" id="TIB42508.1"/>
    </source>
</evidence>
<feature type="compositionally biased region" description="Basic residues" evidence="1">
    <location>
        <begin position="1"/>
        <end position="11"/>
    </location>
</feature>